<keyword evidence="3" id="KW-1185">Reference proteome</keyword>
<feature type="transmembrane region" description="Helical" evidence="1">
    <location>
        <begin position="38"/>
        <end position="58"/>
    </location>
</feature>
<name>A0A918C2B1_9DEIO</name>
<keyword evidence="1" id="KW-0812">Transmembrane</keyword>
<feature type="transmembrane region" description="Helical" evidence="1">
    <location>
        <begin position="70"/>
        <end position="96"/>
    </location>
</feature>
<sequence length="188" mass="19648">MKRIGVLVGFLLAFCFLPVVLAQAVGDPTLPPSFDPHAWGASPFTLAAVVLFATASLKRAADRANRVLSVWVWWAISLALGIIGALVLNLLGYGAVLGTLSYPWAVLLFGLVAGISASGFRDLAKTIADWFMRPSATITVTAGPQVLHPAGTPGTEPLHSADGRIIGGVKPLTPGQPTQVKTGLEDLK</sequence>
<dbReference type="EMBL" id="BMQL01000004">
    <property type="protein sequence ID" value="GGR00406.1"/>
    <property type="molecule type" value="Genomic_DNA"/>
</dbReference>
<reference evidence="2" key="1">
    <citation type="journal article" date="2014" name="Int. J. Syst. Evol. Microbiol.">
        <title>Complete genome sequence of Corynebacterium casei LMG S-19264T (=DSM 44701T), isolated from a smear-ripened cheese.</title>
        <authorList>
            <consortium name="US DOE Joint Genome Institute (JGI-PGF)"/>
            <person name="Walter F."/>
            <person name="Albersmeier A."/>
            <person name="Kalinowski J."/>
            <person name="Ruckert C."/>
        </authorList>
    </citation>
    <scope>NUCLEOTIDE SEQUENCE</scope>
    <source>
        <strain evidence="2">JCM 31311</strain>
    </source>
</reference>
<feature type="transmembrane region" description="Helical" evidence="1">
    <location>
        <begin position="102"/>
        <end position="124"/>
    </location>
</feature>
<dbReference type="Proteomes" id="UP000603865">
    <property type="component" value="Unassembled WGS sequence"/>
</dbReference>
<keyword evidence="1" id="KW-1133">Transmembrane helix</keyword>
<comment type="caution">
    <text evidence="2">The sequence shown here is derived from an EMBL/GenBank/DDBJ whole genome shotgun (WGS) entry which is preliminary data.</text>
</comment>
<protein>
    <submittedName>
        <fullName evidence="2">Uncharacterized protein</fullName>
    </submittedName>
</protein>
<proteinExistence type="predicted"/>
<dbReference type="RefSeq" id="WP_189088569.1">
    <property type="nucleotide sequence ID" value="NZ_BMQL01000004.1"/>
</dbReference>
<accession>A0A918C2B1</accession>
<evidence type="ECO:0000313" key="3">
    <source>
        <dbReference type="Proteomes" id="UP000603865"/>
    </source>
</evidence>
<evidence type="ECO:0000256" key="1">
    <source>
        <dbReference type="SAM" id="Phobius"/>
    </source>
</evidence>
<keyword evidence="1" id="KW-0472">Membrane</keyword>
<evidence type="ECO:0000313" key="2">
    <source>
        <dbReference type="EMBL" id="GGR00406.1"/>
    </source>
</evidence>
<dbReference type="AlphaFoldDB" id="A0A918C2B1"/>
<reference evidence="2" key="2">
    <citation type="submission" date="2020-09" db="EMBL/GenBank/DDBJ databases">
        <authorList>
            <person name="Sun Q."/>
            <person name="Ohkuma M."/>
        </authorList>
    </citation>
    <scope>NUCLEOTIDE SEQUENCE</scope>
    <source>
        <strain evidence="2">JCM 31311</strain>
    </source>
</reference>
<organism evidence="2 3">
    <name type="scientific">Deinococcus ruber</name>
    <dbReference type="NCBI Taxonomy" id="1848197"/>
    <lineage>
        <taxon>Bacteria</taxon>
        <taxon>Thermotogati</taxon>
        <taxon>Deinococcota</taxon>
        <taxon>Deinococci</taxon>
        <taxon>Deinococcales</taxon>
        <taxon>Deinococcaceae</taxon>
        <taxon>Deinococcus</taxon>
    </lineage>
</organism>
<gene>
    <name evidence="2" type="ORF">GCM10008957_11510</name>
</gene>